<feature type="region of interest" description="Disordered" evidence="1">
    <location>
        <begin position="574"/>
        <end position="602"/>
    </location>
</feature>
<evidence type="ECO:0008006" key="4">
    <source>
        <dbReference type="Google" id="ProtNLM"/>
    </source>
</evidence>
<feature type="region of interest" description="Disordered" evidence="1">
    <location>
        <begin position="176"/>
        <end position="200"/>
    </location>
</feature>
<dbReference type="EMBL" id="JBFOLK010000004">
    <property type="protein sequence ID" value="KAL2517822.1"/>
    <property type="molecule type" value="Genomic_DNA"/>
</dbReference>
<feature type="compositionally biased region" description="Basic and acidic residues" evidence="1">
    <location>
        <begin position="766"/>
        <end position="785"/>
    </location>
</feature>
<gene>
    <name evidence="2" type="ORF">Adt_14069</name>
</gene>
<evidence type="ECO:0000256" key="1">
    <source>
        <dbReference type="SAM" id="MobiDB-lite"/>
    </source>
</evidence>
<feature type="region of interest" description="Disordered" evidence="1">
    <location>
        <begin position="745"/>
        <end position="807"/>
    </location>
</feature>
<feature type="region of interest" description="Disordered" evidence="1">
    <location>
        <begin position="266"/>
        <end position="292"/>
    </location>
</feature>
<feature type="region of interest" description="Disordered" evidence="1">
    <location>
        <begin position="126"/>
        <end position="145"/>
    </location>
</feature>
<evidence type="ECO:0000313" key="2">
    <source>
        <dbReference type="EMBL" id="KAL2517822.1"/>
    </source>
</evidence>
<proteinExistence type="predicted"/>
<dbReference type="Proteomes" id="UP001604336">
    <property type="component" value="Unassembled WGS sequence"/>
</dbReference>
<name>A0ABD1TYM0_9LAMI</name>
<comment type="caution">
    <text evidence="2">The sequence shown here is derived from an EMBL/GenBank/DDBJ whole genome shotgun (WGS) entry which is preliminary data.</text>
</comment>
<protein>
    <recommendedName>
        <fullName evidence="4">Protein EMBRYONIC FLOWER 1</fullName>
    </recommendedName>
</protein>
<reference evidence="3" key="1">
    <citation type="submission" date="2024-07" db="EMBL/GenBank/DDBJ databases">
        <title>Two chromosome-level genome assemblies of Korean endemic species Abeliophyllum distichum and Forsythia ovata (Oleaceae).</title>
        <authorList>
            <person name="Jang H."/>
        </authorList>
    </citation>
    <scope>NUCLEOTIDE SEQUENCE [LARGE SCALE GENOMIC DNA]</scope>
</reference>
<dbReference type="InterPro" id="IPR034583">
    <property type="entry name" value="EMF1"/>
</dbReference>
<dbReference type="PANTHER" id="PTHR35504:SF1">
    <property type="entry name" value="PROTEIN EMBRYONIC FLOWER 1"/>
    <property type="match status" value="1"/>
</dbReference>
<dbReference type="AlphaFoldDB" id="A0ABD1TYM0"/>
<dbReference type="PANTHER" id="PTHR35504">
    <property type="entry name" value="PROTEIN EMBRYONIC FLOWER 1"/>
    <property type="match status" value="1"/>
</dbReference>
<evidence type="ECO:0000313" key="3">
    <source>
        <dbReference type="Proteomes" id="UP001604336"/>
    </source>
</evidence>
<keyword evidence="3" id="KW-1185">Reference proteome</keyword>
<accession>A0ABD1TYM0</accession>
<feature type="compositionally biased region" description="Low complexity" evidence="1">
    <location>
        <begin position="274"/>
        <end position="285"/>
    </location>
</feature>
<organism evidence="2 3">
    <name type="scientific">Abeliophyllum distichum</name>
    <dbReference type="NCBI Taxonomy" id="126358"/>
    <lineage>
        <taxon>Eukaryota</taxon>
        <taxon>Viridiplantae</taxon>
        <taxon>Streptophyta</taxon>
        <taxon>Embryophyta</taxon>
        <taxon>Tracheophyta</taxon>
        <taxon>Spermatophyta</taxon>
        <taxon>Magnoliopsida</taxon>
        <taxon>eudicotyledons</taxon>
        <taxon>Gunneridae</taxon>
        <taxon>Pentapetalae</taxon>
        <taxon>asterids</taxon>
        <taxon>lamiids</taxon>
        <taxon>Lamiales</taxon>
        <taxon>Oleaceae</taxon>
        <taxon>Forsythieae</taxon>
        <taxon>Abeliophyllum</taxon>
    </lineage>
</organism>
<sequence>MDKSIVALEENRVRSNSAASASKSVQSIVQINSIAVDLSIPVEEIEIPAHGHFSIRGYVAEIRKKDRKLCFPFASEVGDDVLEDNLAPIYVPKFRWWQCLNCTAESTTQETIPAHRRNVLRSAWVKGGEKHRSSSHSDNVTNTEVRDRTILGNEHGQGDFGDAEYSNPINNILKFNPCPKEETATGSKNGADFRDKERDNQSFYVTQTTPLHMREKDTIASDSIDHRERNVPKPNNWMIDDGDICPQVEIQRDTVNSGIACVTGLPSHKVSEPDNLSSASDDNSSGLPHRRKPKLRYLADILEAGKGSLGGPPRIRHASSSETHVASAECGVVLAPQRAADFPEDVQKRKIPHEEDRIPEISDSKSEGDDLTKLDLQLGTKTQWIKTRKRKILDSRKKKQPIHIDDGTTPALEVPKINTVDLHKHAVIDDTGFCKLADIPSTLGQKRIFYRSFQSGQHMERNSSLSNKRSEVEADQNNFMPPSNIISGESNINGKVALNLSFNNFMDIERTSNEQKSFIQQRGVLGKQPRRKVLPLDLNETFTPKMGEELPTLLENGSLPLHDTLDISASYMKEKPREGQGPGVSGPENNQQTGERSELGPLDDIPMEIVELMAKNQHERALGNSRKFILHEGSNRTTRGSPALHGNGHPIMTNFLLANPGGSSVNRESDNIRADQSNHNHFAWLSRNQFNTGKLEESSFFNSFLQNQQSNTPFSTSGSNITGSRLWEGAESLWSSSKDNVPFRLPIPKNCSTQSKNTRTHSFVDPQHKGKTISDIKGHEEKLAVHDMPLLKQGRIGPSPKSMGSLDPYSNDTIPAMQLLSLMNQGVISSYSFNVGKESFHYNDSSPCAHHPRLNGDENQNALSRSFFPQHHHLKEFPVLPSGVYGTSEGFKKPSSYCQISSPKSSGVGPSGSIIVPQISHRDVVPSMSIDLEDSTNPETPQPLRIRMEEHVCTLNQNPADFSIPDARNQYTICAKDLKLIKRNALKERSSSVNVEGHKRQRVTKNALWKESARR</sequence>
<feature type="region of interest" description="Disordered" evidence="1">
    <location>
        <begin position="990"/>
        <end position="1015"/>
    </location>
</feature>
<feature type="compositionally biased region" description="Polar residues" evidence="1">
    <location>
        <begin position="750"/>
        <end position="761"/>
    </location>
</feature>
<feature type="compositionally biased region" description="Basic and acidic residues" evidence="1">
    <location>
        <begin position="191"/>
        <end position="200"/>
    </location>
</feature>